<name>F2BXY7_9FIRM</name>
<proteinExistence type="predicted"/>
<reference evidence="1 2" key="1">
    <citation type="submission" date="2011-02" db="EMBL/GenBank/DDBJ databases">
        <authorList>
            <person name="Muzny D."/>
            <person name="Qin X."/>
            <person name="Deng J."/>
            <person name="Jiang H."/>
            <person name="Liu Y."/>
            <person name="Qu J."/>
            <person name="Song X.-Z."/>
            <person name="Zhang L."/>
            <person name="Thornton R."/>
            <person name="Coyle M."/>
            <person name="Francisco L."/>
            <person name="Jackson L."/>
            <person name="Javaid M."/>
            <person name="Korchina V."/>
            <person name="Kovar C."/>
            <person name="Mata R."/>
            <person name="Mathew T."/>
            <person name="Ngo R."/>
            <person name="Nguyen L."/>
            <person name="Nguyen N."/>
            <person name="Okwuonu G."/>
            <person name="Ongeri F."/>
            <person name="Pham C."/>
            <person name="Simmons D."/>
            <person name="Wilczek-Boney K."/>
            <person name="Hale W."/>
            <person name="Jakkamsetti A."/>
            <person name="Pham P."/>
            <person name="Ruth R."/>
            <person name="San Lucas F."/>
            <person name="Warren J."/>
            <person name="Zhang J."/>
            <person name="Zhao Z."/>
            <person name="Zhou C."/>
            <person name="Zhu D."/>
            <person name="Lee S."/>
            <person name="Bess C."/>
            <person name="Blankenburg K."/>
            <person name="Forbes L."/>
            <person name="Fu Q."/>
            <person name="Gubbala S."/>
            <person name="Hirani K."/>
            <person name="Jayaseelan J.C."/>
            <person name="Lara F."/>
            <person name="Munidasa M."/>
            <person name="Palculict T."/>
            <person name="Patil S."/>
            <person name="Pu L.-L."/>
            <person name="Saada N."/>
            <person name="Tang L."/>
            <person name="Weissenberger G."/>
            <person name="Zhu Y."/>
            <person name="Hemphill L."/>
            <person name="Shang Y."/>
            <person name="Youmans B."/>
            <person name="Ayvaz T."/>
            <person name="Ross M."/>
            <person name="Santibanez J."/>
            <person name="Aqrawi P."/>
            <person name="Gross S."/>
            <person name="Joshi V."/>
            <person name="Fowler G."/>
            <person name="Nazareth L."/>
            <person name="Reid J."/>
            <person name="Worley K."/>
            <person name="Petrosino J."/>
            <person name="Highlander S."/>
            <person name="Gibbs R."/>
        </authorList>
    </citation>
    <scope>NUCLEOTIDE SEQUENCE [LARGE SCALE GENOMIC DNA]</scope>
    <source>
        <strain evidence="1 2">DSM 19965</strain>
    </source>
</reference>
<dbReference type="PANTHER" id="PTHR31891:SF1">
    <property type="entry name" value="FORMAMIDASE C869.04-RELATED"/>
    <property type="match status" value="1"/>
</dbReference>
<dbReference type="Gene3D" id="3.10.28.20">
    <property type="entry name" value="Acetamidase/Formamidase-like domains"/>
    <property type="match status" value="1"/>
</dbReference>
<dbReference type="Gene3D" id="2.60.120.580">
    <property type="entry name" value="Acetamidase/Formamidase-like domains"/>
    <property type="match status" value="1"/>
</dbReference>
<dbReference type="Pfam" id="PF03069">
    <property type="entry name" value="FmdA_AmdA"/>
    <property type="match status" value="2"/>
</dbReference>
<protein>
    <submittedName>
        <fullName evidence="1">Acetamidase/formamidase</fullName>
        <ecNumber evidence="1">3.5.1.49</ecNumber>
    </submittedName>
</protein>
<accession>F2BXY7</accession>
<keyword evidence="1" id="KW-0378">Hydrolase</keyword>
<dbReference type="eggNOG" id="COG2421">
    <property type="taxonomic scope" value="Bacteria"/>
</dbReference>
<dbReference type="STRING" id="888062.HMPREF9083_1051"/>
<dbReference type="SUPFAM" id="SSF141130">
    <property type="entry name" value="Acetamidase/Formamidase-like"/>
    <property type="match status" value="1"/>
</dbReference>
<keyword evidence="2" id="KW-1185">Reference proteome</keyword>
<dbReference type="InterPro" id="IPR004304">
    <property type="entry name" value="FmdA_AmdA"/>
</dbReference>
<evidence type="ECO:0000313" key="2">
    <source>
        <dbReference type="Proteomes" id="UP000003503"/>
    </source>
</evidence>
<dbReference type="PANTHER" id="PTHR31891">
    <property type="entry name" value="FORMAMIDASE C869.04-RELATED"/>
    <property type="match status" value="1"/>
</dbReference>
<dbReference type="RefSeq" id="WP_007556345.1">
    <property type="nucleotide sequence ID" value="NZ_GL878519.1"/>
</dbReference>
<comment type="caution">
    <text evidence="1">The sequence shown here is derived from an EMBL/GenBank/DDBJ whole genome shotgun (WGS) entry which is preliminary data.</text>
</comment>
<dbReference type="HOGENOM" id="CLU_032013_1_0_9"/>
<gene>
    <name evidence="1" type="ORF">HMPREF9083_1051</name>
</gene>
<dbReference type="Proteomes" id="UP000003503">
    <property type="component" value="Unassembled WGS sequence"/>
</dbReference>
<evidence type="ECO:0000313" key="1">
    <source>
        <dbReference type="EMBL" id="EGF12668.1"/>
    </source>
</evidence>
<sequence length="299" mass="32141">MLEVKGAIYAFSKDAKPVATVKNNDVVKFVIHDCYEGQIKTEKDVAASVDWKHTNPAAGPVYIEGAEVGDALAVDILDISVADQGVVCSIPECGPFAAKSELRTHVMKIKDGKVYWDKHNMVWPAAPMVGVIGTAPDGEDIATGFVGNHGGNMDNPMIQKGVRMWFPVRVKGALLAMGDLHATMADGEVCGNGIEIAGEVIVRVSILKNFKLNWPVLETKDAYYVNTRGATCDEAIHSGYVELHRLISNAYGLDYTDTSMYMSIQGLLSANQACLVAEAGGNSFRVGTPKVLNKKPLIG</sequence>
<dbReference type="AlphaFoldDB" id="F2BXY7"/>
<dbReference type="GO" id="GO:0004328">
    <property type="term" value="F:formamidase activity"/>
    <property type="evidence" value="ECO:0007669"/>
    <property type="project" value="UniProtKB-EC"/>
</dbReference>
<organism evidence="1 2">
    <name type="scientific">Dialister micraerophilus DSM 19965</name>
    <dbReference type="NCBI Taxonomy" id="888062"/>
    <lineage>
        <taxon>Bacteria</taxon>
        <taxon>Bacillati</taxon>
        <taxon>Bacillota</taxon>
        <taxon>Negativicutes</taxon>
        <taxon>Veillonellales</taxon>
        <taxon>Veillonellaceae</taxon>
        <taxon>Dialister</taxon>
    </lineage>
</organism>
<dbReference type="EMBL" id="AFBB01000023">
    <property type="protein sequence ID" value="EGF12668.1"/>
    <property type="molecule type" value="Genomic_DNA"/>
</dbReference>
<dbReference type="EC" id="3.5.1.49" evidence="1"/>
<dbReference type="Gene3D" id="2.40.10.120">
    <property type="match status" value="1"/>
</dbReference>